<dbReference type="PANTHER" id="PTHR10937:SF0">
    <property type="entry name" value="GLUTAMINE--FRUCTOSE-6-PHOSPHATE TRANSAMINASE (ISOMERIZING)"/>
    <property type="match status" value="1"/>
</dbReference>
<sequence length="334" mass="37177">MSKFLEDMLEQSEAVRTIISTSDVVFEKAKSLNFERVLFTGMGASLHASEVAASFLRYSGIDAESFEMSEIITYSSQELLKRYSTIFLISQSGESAELIRFIEENKALLPSMTLVTNNEKSSAAKAFPDERVFPLFAGNERSMGATKTFVNSIVLTLMISAFRTARRLNFSDLPTRMDEALSHDLSWLAAMLSEKRERILVARGFGIGVGKMARLMFAEVAKLSLIFYSGASFRHGPVDLLADKPVVITMNPKGETYDLMQELHNDIYDKCDLITLTNSREGNVKSIYVSDGLEEVLAFIPMMNLLQKTAEEIARNRGFDPGSGVFGTKVTTKE</sequence>
<proteinExistence type="predicted"/>
<dbReference type="InterPro" id="IPR035466">
    <property type="entry name" value="GlmS/AgaS_SIS"/>
</dbReference>
<dbReference type="Gene3D" id="3.40.50.10490">
    <property type="entry name" value="Glucose-6-phosphate isomerase like protein, domain 1"/>
    <property type="match status" value="2"/>
</dbReference>
<feature type="domain" description="SIS" evidence="5">
    <location>
        <begin position="25"/>
        <end position="170"/>
    </location>
</feature>
<keyword evidence="4" id="KW-0677">Repeat</keyword>
<dbReference type="AlphaFoldDB" id="I2F595"/>
<dbReference type="CDD" id="cd05008">
    <property type="entry name" value="SIS_GlmS_GlmD_1"/>
    <property type="match status" value="1"/>
</dbReference>
<accession>I2F595</accession>
<dbReference type="STRING" id="660470.Theba_1410"/>
<dbReference type="KEGG" id="mpg:Theba_1410"/>
<keyword evidence="6" id="KW-0413">Isomerase</keyword>
<dbReference type="GO" id="GO:0006002">
    <property type="term" value="P:fructose 6-phosphate metabolic process"/>
    <property type="evidence" value="ECO:0007669"/>
    <property type="project" value="TreeGrafter"/>
</dbReference>
<organism evidence="6 7">
    <name type="scientific">Mesotoga prima MesG1.Ag.4.2</name>
    <dbReference type="NCBI Taxonomy" id="660470"/>
    <lineage>
        <taxon>Bacteria</taxon>
        <taxon>Thermotogati</taxon>
        <taxon>Thermotogota</taxon>
        <taxon>Thermotogae</taxon>
        <taxon>Kosmotogales</taxon>
        <taxon>Kosmotogaceae</taxon>
        <taxon>Mesotoga</taxon>
    </lineage>
</organism>
<evidence type="ECO:0000313" key="7">
    <source>
        <dbReference type="Proteomes" id="UP000002881"/>
    </source>
</evidence>
<evidence type="ECO:0000256" key="4">
    <source>
        <dbReference type="ARBA" id="ARBA00022737"/>
    </source>
</evidence>
<keyword evidence="7" id="KW-1185">Reference proteome</keyword>
<dbReference type="GO" id="GO:0006487">
    <property type="term" value="P:protein N-linked glycosylation"/>
    <property type="evidence" value="ECO:0007669"/>
    <property type="project" value="TreeGrafter"/>
</dbReference>
<dbReference type="EC" id="2.6.1.16" evidence="2"/>
<dbReference type="InterPro" id="IPR046348">
    <property type="entry name" value="SIS_dom_sf"/>
</dbReference>
<dbReference type="SUPFAM" id="SSF53697">
    <property type="entry name" value="SIS domain"/>
    <property type="match status" value="1"/>
</dbReference>
<dbReference type="InterPro" id="IPR001347">
    <property type="entry name" value="SIS_dom"/>
</dbReference>
<dbReference type="PANTHER" id="PTHR10937">
    <property type="entry name" value="GLUCOSAMINE--FRUCTOSE-6-PHOSPHATE AMINOTRANSFERASE, ISOMERIZING"/>
    <property type="match status" value="1"/>
</dbReference>
<dbReference type="PROSITE" id="PS51464">
    <property type="entry name" value="SIS"/>
    <property type="match status" value="1"/>
</dbReference>
<reference evidence="6 7" key="1">
    <citation type="journal article" date="2012" name="Genome Biol. Evol.">
        <title>Genome Sequence of the Mesophilic Thermotogales Bacterium Mesotoga prima MesG1.Ag.4.2 Reveals the Largest Thermotogales Genome To Date.</title>
        <authorList>
            <person name="Zhaxybayeva O."/>
            <person name="Swithers K.S."/>
            <person name="Foght J."/>
            <person name="Green A.G."/>
            <person name="Bruce D."/>
            <person name="Detter C."/>
            <person name="Han S."/>
            <person name="Teshima H."/>
            <person name="Han J."/>
            <person name="Woyke T."/>
            <person name="Pitluck S."/>
            <person name="Nolan M."/>
            <person name="Ivanova N."/>
            <person name="Pati A."/>
            <person name="Land M.L."/>
            <person name="Dlutek M."/>
            <person name="Doolittle W.F."/>
            <person name="Noll K.M."/>
            <person name="Nesbo C.L."/>
        </authorList>
    </citation>
    <scope>NUCLEOTIDE SEQUENCE [LARGE SCALE GENOMIC DNA]</scope>
    <source>
        <strain evidence="7">mesG1.Ag.4.2</strain>
    </source>
</reference>
<comment type="catalytic activity">
    <reaction evidence="1">
        <text>D-fructose 6-phosphate + L-glutamine = D-glucosamine 6-phosphate + L-glutamate</text>
        <dbReference type="Rhea" id="RHEA:13237"/>
        <dbReference type="ChEBI" id="CHEBI:29985"/>
        <dbReference type="ChEBI" id="CHEBI:58359"/>
        <dbReference type="ChEBI" id="CHEBI:58725"/>
        <dbReference type="ChEBI" id="CHEBI:61527"/>
        <dbReference type="EC" id="2.6.1.16"/>
    </reaction>
</comment>
<evidence type="ECO:0000259" key="5">
    <source>
        <dbReference type="PROSITE" id="PS51464"/>
    </source>
</evidence>
<dbReference type="HOGENOM" id="CLU_831078_0_0_0"/>
<dbReference type="eggNOG" id="COG2222">
    <property type="taxonomic scope" value="Bacteria"/>
</dbReference>
<name>I2F595_9BACT</name>
<dbReference type="GO" id="GO:0097367">
    <property type="term" value="F:carbohydrate derivative binding"/>
    <property type="evidence" value="ECO:0007669"/>
    <property type="project" value="InterPro"/>
</dbReference>
<dbReference type="GO" id="GO:0006047">
    <property type="term" value="P:UDP-N-acetylglucosamine metabolic process"/>
    <property type="evidence" value="ECO:0007669"/>
    <property type="project" value="TreeGrafter"/>
</dbReference>
<dbReference type="EMBL" id="CP003532">
    <property type="protein sequence ID" value="AFK07098.1"/>
    <property type="molecule type" value="Genomic_DNA"/>
</dbReference>
<dbReference type="Proteomes" id="UP000002881">
    <property type="component" value="Chromosome"/>
</dbReference>
<protein>
    <recommendedName>
        <fullName evidence="3">Glutamine--fructose-6-phosphate aminotransferase [isomerizing]</fullName>
        <ecNumber evidence="2">2.6.1.16</ecNumber>
    </recommendedName>
</protein>
<dbReference type="Pfam" id="PF01380">
    <property type="entry name" value="SIS"/>
    <property type="match status" value="1"/>
</dbReference>
<evidence type="ECO:0000256" key="3">
    <source>
        <dbReference type="ARBA" id="ARBA00016090"/>
    </source>
</evidence>
<evidence type="ECO:0000313" key="6">
    <source>
        <dbReference type="EMBL" id="AFK07098.1"/>
    </source>
</evidence>
<evidence type="ECO:0000256" key="1">
    <source>
        <dbReference type="ARBA" id="ARBA00001031"/>
    </source>
</evidence>
<dbReference type="GO" id="GO:0016853">
    <property type="term" value="F:isomerase activity"/>
    <property type="evidence" value="ECO:0007669"/>
    <property type="project" value="UniProtKB-KW"/>
</dbReference>
<gene>
    <name evidence="6" type="ORF">Theba_1410</name>
</gene>
<evidence type="ECO:0000256" key="2">
    <source>
        <dbReference type="ARBA" id="ARBA00012916"/>
    </source>
</evidence>
<dbReference type="GO" id="GO:0004360">
    <property type="term" value="F:glutamine-fructose-6-phosphate transaminase (isomerizing) activity"/>
    <property type="evidence" value="ECO:0007669"/>
    <property type="project" value="UniProtKB-EC"/>
</dbReference>